<gene>
    <name evidence="1" type="ORF">DHW31_08535</name>
</gene>
<dbReference type="InterPro" id="IPR023296">
    <property type="entry name" value="Glyco_hydro_beta-prop_sf"/>
</dbReference>
<name>A0A3D2SGT1_9BACE</name>
<dbReference type="SUPFAM" id="SSF75005">
    <property type="entry name" value="Arabinanase/levansucrase/invertase"/>
    <property type="match status" value="1"/>
</dbReference>
<proteinExistence type="predicted"/>
<comment type="caution">
    <text evidence="1">The sequence shown here is derived from an EMBL/GenBank/DDBJ whole genome shotgun (WGS) entry which is preliminary data.</text>
</comment>
<organism evidence="1 2">
    <name type="scientific">Bacteroides graminisolvens</name>
    <dbReference type="NCBI Taxonomy" id="477666"/>
    <lineage>
        <taxon>Bacteria</taxon>
        <taxon>Pseudomonadati</taxon>
        <taxon>Bacteroidota</taxon>
        <taxon>Bacteroidia</taxon>
        <taxon>Bacteroidales</taxon>
        <taxon>Bacteroidaceae</taxon>
        <taxon>Bacteroides</taxon>
    </lineage>
</organism>
<evidence type="ECO:0000313" key="2">
    <source>
        <dbReference type="Proteomes" id="UP000263098"/>
    </source>
</evidence>
<accession>A0A3D2SGT1</accession>
<protein>
    <recommendedName>
        <fullName evidence="3">Glycosyl hydrolase family 32 N-terminal domain-containing protein</fullName>
    </recommendedName>
</protein>
<dbReference type="EMBL" id="DPVG01000306">
    <property type="protein sequence ID" value="HCK24808.1"/>
    <property type="molecule type" value="Genomic_DNA"/>
</dbReference>
<dbReference type="AlphaFoldDB" id="A0A3D2SGT1"/>
<sequence length="371" mass="43161">MKKKVIYILVASFVIIAADYAREYYSFQKHNQSPLQIETPDGTNQPYHPSVLFISQKWNGYRYWMAETPYPLGNNGDWNGLKPYRARWENPCIHVSNDGINWQTPPKGSNPIDDLSGADIEHQNYYSDTHLVMKNDTLECWYRINKVHDNKLFILRKYSIDGVHWSERETMIQIDLNVDSCNQIISPSVLYRPQKGYTMWYVDRVNGKREIRTQESENGKDWNNKNMCLLSGKDINPWHIDIQFIDNKYYMVVYDHKSLTLWKSNDGVSFQLANQILEPSSKVGSFYSSGLYRSALLKDDEGYKLFFSAFEKKTVIGLMTGSSPQNLKIFSVSGNFVSFTNFPMVYLRLKKQELLSLLKKDHSSDAKISIQ</sequence>
<dbReference type="Gene3D" id="2.115.10.20">
    <property type="entry name" value="Glycosyl hydrolase domain, family 43"/>
    <property type="match status" value="2"/>
</dbReference>
<evidence type="ECO:0008006" key="3">
    <source>
        <dbReference type="Google" id="ProtNLM"/>
    </source>
</evidence>
<reference evidence="1 2" key="1">
    <citation type="journal article" date="2018" name="Nat. Biotechnol.">
        <title>A standardized bacterial taxonomy based on genome phylogeny substantially revises the tree of life.</title>
        <authorList>
            <person name="Parks D.H."/>
            <person name="Chuvochina M."/>
            <person name="Waite D.W."/>
            <person name="Rinke C."/>
            <person name="Skarshewski A."/>
            <person name="Chaumeil P.A."/>
            <person name="Hugenholtz P."/>
        </authorList>
    </citation>
    <scope>NUCLEOTIDE SEQUENCE [LARGE SCALE GENOMIC DNA]</scope>
    <source>
        <strain evidence="1">UBA9667</strain>
    </source>
</reference>
<evidence type="ECO:0000313" key="1">
    <source>
        <dbReference type="EMBL" id="HCK24808.1"/>
    </source>
</evidence>
<dbReference type="Proteomes" id="UP000263098">
    <property type="component" value="Unassembled WGS sequence"/>
</dbReference>